<dbReference type="SUPFAM" id="SSF81383">
    <property type="entry name" value="F-box domain"/>
    <property type="match status" value="1"/>
</dbReference>
<dbReference type="AlphaFoldDB" id="A0A6D2I781"/>
<reference evidence="2" key="1">
    <citation type="submission" date="2020-01" db="EMBL/GenBank/DDBJ databases">
        <authorList>
            <person name="Mishra B."/>
        </authorList>
    </citation>
    <scope>NUCLEOTIDE SEQUENCE [LARGE SCALE GENOMIC DNA]</scope>
</reference>
<evidence type="ECO:0000313" key="2">
    <source>
        <dbReference type="EMBL" id="CAA7023569.1"/>
    </source>
</evidence>
<dbReference type="OrthoDB" id="1033057at2759"/>
<dbReference type="Proteomes" id="UP000467841">
    <property type="component" value="Unassembled WGS sequence"/>
</dbReference>
<protein>
    <recommendedName>
        <fullName evidence="1">F-box domain-containing protein</fullName>
    </recommendedName>
</protein>
<comment type="caution">
    <text evidence="2">The sequence shown here is derived from an EMBL/GenBank/DDBJ whole genome shotgun (WGS) entry which is preliminary data.</text>
</comment>
<dbReference type="CDD" id="cd22157">
    <property type="entry name" value="F-box_AtFBW1-like"/>
    <property type="match status" value="1"/>
</dbReference>
<dbReference type="PANTHER" id="PTHR31111:SF94">
    <property type="entry name" value="E3 UBIQUITIN-PROTEIN LIGASE SGIP1"/>
    <property type="match status" value="1"/>
</dbReference>
<dbReference type="Gene3D" id="1.20.1280.50">
    <property type="match status" value="1"/>
</dbReference>
<dbReference type="EMBL" id="CACVBM020000788">
    <property type="protein sequence ID" value="CAA7023569.1"/>
    <property type="molecule type" value="Genomic_DNA"/>
</dbReference>
<dbReference type="InterPro" id="IPR001810">
    <property type="entry name" value="F-box_dom"/>
</dbReference>
<name>A0A6D2I781_9BRAS</name>
<feature type="domain" description="F-box" evidence="1">
    <location>
        <begin position="19"/>
        <end position="59"/>
    </location>
</feature>
<organism evidence="2 3">
    <name type="scientific">Microthlaspi erraticum</name>
    <dbReference type="NCBI Taxonomy" id="1685480"/>
    <lineage>
        <taxon>Eukaryota</taxon>
        <taxon>Viridiplantae</taxon>
        <taxon>Streptophyta</taxon>
        <taxon>Embryophyta</taxon>
        <taxon>Tracheophyta</taxon>
        <taxon>Spermatophyta</taxon>
        <taxon>Magnoliopsida</taxon>
        <taxon>eudicotyledons</taxon>
        <taxon>Gunneridae</taxon>
        <taxon>Pentapetalae</taxon>
        <taxon>rosids</taxon>
        <taxon>malvids</taxon>
        <taxon>Brassicales</taxon>
        <taxon>Brassicaceae</taxon>
        <taxon>Coluteocarpeae</taxon>
        <taxon>Microthlaspi</taxon>
    </lineage>
</organism>
<evidence type="ECO:0000313" key="3">
    <source>
        <dbReference type="Proteomes" id="UP000467841"/>
    </source>
</evidence>
<dbReference type="Pfam" id="PF00646">
    <property type="entry name" value="F-box"/>
    <property type="match status" value="1"/>
</dbReference>
<dbReference type="PANTHER" id="PTHR31111">
    <property type="entry name" value="BNAA05G37150D PROTEIN-RELATED"/>
    <property type="match status" value="1"/>
</dbReference>
<dbReference type="Pfam" id="PF08268">
    <property type="entry name" value="FBA_3"/>
    <property type="match status" value="1"/>
</dbReference>
<dbReference type="SMART" id="SM00256">
    <property type="entry name" value="FBOX"/>
    <property type="match status" value="1"/>
</dbReference>
<keyword evidence="3" id="KW-1185">Reference proteome</keyword>
<sequence>MKTRRRQYVSRPSSTSTTISTDLITEILLRLPVKSIARCRCVSKLWNSTLRDPLFTELFLTMSSARPRLLFSLVEDRELCFFSAPQGESSSTVAADYHLQFTLDDSYKVCGHVRGLVCLADQETAHVICKPSTGQLFPLPKVKTKKTFSVYSFLGFDPTDEEFKVLNITSGVQHRVLTLGTQTLEWRMIECGIGRHYPNRNSDGICINGGVYYIARFHEPVVAIVCFNVRLEKYRVINEAEDMHLLGSSTVVNYKGKLGVLTKESRRFELWVLEDAETHQWSKNVYVLPQSLWENVAGEDELYIVGVVGGTDEVVLWPEDVCDPLYVYYYNMERNTLRRVEIKGMDAVSDHTAYMTLDYVEDVKLMNYV</sequence>
<gene>
    <name evidence="2" type="ORF">MERR_LOCUS10804</name>
</gene>
<accession>A0A6D2I781</accession>
<proteinExistence type="predicted"/>
<dbReference type="InterPro" id="IPR017451">
    <property type="entry name" value="F-box-assoc_interact_dom"/>
</dbReference>
<dbReference type="NCBIfam" id="TIGR01640">
    <property type="entry name" value="F_box_assoc_1"/>
    <property type="match status" value="1"/>
</dbReference>
<dbReference type="InterPro" id="IPR036047">
    <property type="entry name" value="F-box-like_dom_sf"/>
</dbReference>
<evidence type="ECO:0000259" key="1">
    <source>
        <dbReference type="SMART" id="SM00256"/>
    </source>
</evidence>
<dbReference type="InterPro" id="IPR013187">
    <property type="entry name" value="F-box-assoc_dom_typ3"/>
</dbReference>